<reference evidence="2 3" key="1">
    <citation type="submission" date="2014-04" db="EMBL/GenBank/DDBJ databases">
        <title>Genome evolution of avian class.</title>
        <authorList>
            <person name="Zhang G."/>
            <person name="Li C."/>
        </authorList>
    </citation>
    <scope>NUCLEOTIDE SEQUENCE [LARGE SCALE GENOMIC DNA]</scope>
    <source>
        <strain evidence="2">BGI_N322</strain>
    </source>
</reference>
<feature type="non-terminal residue" evidence="2">
    <location>
        <position position="210"/>
    </location>
</feature>
<feature type="region of interest" description="Disordered" evidence="1">
    <location>
        <begin position="188"/>
        <end position="210"/>
    </location>
</feature>
<evidence type="ECO:0000256" key="1">
    <source>
        <dbReference type="SAM" id="MobiDB-lite"/>
    </source>
</evidence>
<keyword evidence="3" id="KW-1185">Reference proteome</keyword>
<dbReference type="PANTHER" id="PTHR28634:SF1">
    <property type="entry name" value="ZINC FINGER B-BOX DOMAIN-CONTAINING PROTEIN 1"/>
    <property type="match status" value="1"/>
</dbReference>
<organism evidence="2 3">
    <name type="scientific">Cariama cristata</name>
    <name type="common">Red-legged seriema</name>
    <dbReference type="NCBI Taxonomy" id="54380"/>
    <lineage>
        <taxon>Eukaryota</taxon>
        <taxon>Metazoa</taxon>
        <taxon>Chordata</taxon>
        <taxon>Craniata</taxon>
        <taxon>Vertebrata</taxon>
        <taxon>Euteleostomi</taxon>
        <taxon>Archelosauria</taxon>
        <taxon>Archosauria</taxon>
        <taxon>Dinosauria</taxon>
        <taxon>Saurischia</taxon>
        <taxon>Theropoda</taxon>
        <taxon>Coelurosauria</taxon>
        <taxon>Aves</taxon>
        <taxon>Neognathae</taxon>
        <taxon>Neoaves</taxon>
        <taxon>Telluraves</taxon>
        <taxon>Australaves</taxon>
        <taxon>Cariamiformes</taxon>
        <taxon>Cariamidae</taxon>
        <taxon>Cariama</taxon>
    </lineage>
</organism>
<dbReference type="PANTHER" id="PTHR28634">
    <property type="entry name" value="ZINC FINGER B-BOX DOMAIN-CONTAINING PROTEIN 1"/>
    <property type="match status" value="1"/>
</dbReference>
<name>A0A091MAT5_CARIC</name>
<dbReference type="InterPro" id="IPR037688">
    <property type="entry name" value="ZBBX"/>
</dbReference>
<evidence type="ECO:0000313" key="2">
    <source>
        <dbReference type="EMBL" id="KFP68883.1"/>
    </source>
</evidence>
<protein>
    <submittedName>
        <fullName evidence="2">Uncharacterized protein</fullName>
    </submittedName>
</protein>
<gene>
    <name evidence="2" type="ORF">N322_04721</name>
</gene>
<proteinExistence type="predicted"/>
<sequence length="210" mass="23608">MGMNKQWRTEPLKQRGRNPISSEEISQEKMVVCSHLERNAVQKENFKLKTMRRSLSSCKLPEKISNRTELMSNKYLHETQLLKTNKDPQQLDSVCNSQSLVLPVIMKPSVLQDVAKRQKSVSTQYWGLEGFFVVGANLQQATLEARSSLCADSSPMESSIPFPGDGKWVTERSLSEYADDSVVQGVLESQLNRPSSDLETQNRISSPMGA</sequence>
<dbReference type="Proteomes" id="UP000054116">
    <property type="component" value="Unassembled WGS sequence"/>
</dbReference>
<feature type="region of interest" description="Disordered" evidence="1">
    <location>
        <begin position="1"/>
        <end position="23"/>
    </location>
</feature>
<accession>A0A091MAT5</accession>
<dbReference type="EMBL" id="KK528158">
    <property type="protein sequence ID" value="KFP68883.1"/>
    <property type="molecule type" value="Genomic_DNA"/>
</dbReference>
<dbReference type="AlphaFoldDB" id="A0A091MAT5"/>
<evidence type="ECO:0000313" key="3">
    <source>
        <dbReference type="Proteomes" id="UP000054116"/>
    </source>
</evidence>